<keyword evidence="5" id="KW-0479">Metal-binding</keyword>
<keyword evidence="8 9" id="KW-0694">RNA-binding</keyword>
<proteinExistence type="inferred from homology"/>
<evidence type="ECO:0000313" key="14">
    <source>
        <dbReference type="Proteomes" id="UP000050833"/>
    </source>
</evidence>
<evidence type="ECO:0000256" key="3">
    <source>
        <dbReference type="ARBA" id="ARBA00022694"/>
    </source>
</evidence>
<evidence type="ECO:0000256" key="7">
    <source>
        <dbReference type="ARBA" id="ARBA00022842"/>
    </source>
</evidence>
<protein>
    <submittedName>
        <fullName evidence="13">Polynucleotide adenylyltransferase</fullName>
    </submittedName>
</protein>
<evidence type="ECO:0000259" key="10">
    <source>
        <dbReference type="Pfam" id="PF01743"/>
    </source>
</evidence>
<comment type="similarity">
    <text evidence="9">Belongs to the tRNA nucleotidyltransferase/poly(A) polymerase family.</text>
</comment>
<feature type="domain" description="CCA-adding enzyme C-terminal" evidence="12">
    <location>
        <begin position="326"/>
        <end position="469"/>
    </location>
</feature>
<keyword evidence="4 13" id="KW-0548">Nucleotidyltransferase</keyword>
<dbReference type="Pfam" id="PF01743">
    <property type="entry name" value="PolyA_pol"/>
    <property type="match status" value="1"/>
</dbReference>
<gene>
    <name evidence="13" type="ORF">APZ18_10960</name>
</gene>
<dbReference type="Gene3D" id="3.30.460.10">
    <property type="entry name" value="Beta Polymerase, domain 2"/>
    <property type="match status" value="1"/>
</dbReference>
<organism evidence="13 14">
    <name type="scientific">Butyribacter intestini</name>
    <dbReference type="NCBI Taxonomy" id="1703332"/>
    <lineage>
        <taxon>Bacteria</taxon>
        <taxon>Bacillati</taxon>
        <taxon>Bacillota</taxon>
        <taxon>Clostridia</taxon>
        <taxon>Lachnospirales</taxon>
        <taxon>Lachnospiraceae</taxon>
        <taxon>Butyribacter</taxon>
    </lineage>
</organism>
<reference evidence="13 14" key="1">
    <citation type="submission" date="2015-10" db="EMBL/GenBank/DDBJ databases">
        <title>Butyribacter intestini gen. nov., sp. nov., a butyric acid-producing bacterium of the family Lachnospiraceae isolated from the human faeces.</title>
        <authorList>
            <person name="Zou Y."/>
            <person name="Xue W."/>
            <person name="Luo G."/>
            <person name="Lv M."/>
        </authorList>
    </citation>
    <scope>NUCLEOTIDE SEQUENCE [LARGE SCALE GENOMIC DNA]</scope>
    <source>
        <strain evidence="13 14">TF01-11</strain>
    </source>
</reference>
<dbReference type="InterPro" id="IPR050264">
    <property type="entry name" value="Bact_CCA-adding_enz_type3_sf"/>
</dbReference>
<dbReference type="GO" id="GO:0000166">
    <property type="term" value="F:nucleotide binding"/>
    <property type="evidence" value="ECO:0007669"/>
    <property type="project" value="UniProtKB-KW"/>
</dbReference>
<dbReference type="GO" id="GO:0046872">
    <property type="term" value="F:metal ion binding"/>
    <property type="evidence" value="ECO:0007669"/>
    <property type="project" value="UniProtKB-KW"/>
</dbReference>
<keyword evidence="3" id="KW-0819">tRNA processing</keyword>
<dbReference type="InterPro" id="IPR002646">
    <property type="entry name" value="PolA_pol_head_dom"/>
</dbReference>
<dbReference type="Pfam" id="PF13735">
    <property type="entry name" value="tRNA_NucTran2_2"/>
    <property type="match status" value="1"/>
</dbReference>
<evidence type="ECO:0000256" key="5">
    <source>
        <dbReference type="ARBA" id="ARBA00022723"/>
    </source>
</evidence>
<evidence type="ECO:0000259" key="12">
    <source>
        <dbReference type="Pfam" id="PF13735"/>
    </source>
</evidence>
<dbReference type="NCBIfam" id="NF009814">
    <property type="entry name" value="PRK13299.1"/>
    <property type="match status" value="1"/>
</dbReference>
<dbReference type="GO" id="GO:0016779">
    <property type="term" value="F:nucleotidyltransferase activity"/>
    <property type="evidence" value="ECO:0007669"/>
    <property type="project" value="UniProtKB-KW"/>
</dbReference>
<accession>A0AAW3JQS3</accession>
<comment type="cofactor">
    <cofactor evidence="1">
        <name>Mg(2+)</name>
        <dbReference type="ChEBI" id="CHEBI:18420"/>
    </cofactor>
</comment>
<dbReference type="RefSeq" id="WP_055944872.1">
    <property type="nucleotide sequence ID" value="NZ_LLKB01000005.1"/>
</dbReference>
<dbReference type="EMBL" id="LLKB01000005">
    <property type="protein sequence ID" value="KQC85208.1"/>
    <property type="molecule type" value="Genomic_DNA"/>
</dbReference>
<evidence type="ECO:0000256" key="9">
    <source>
        <dbReference type="RuleBase" id="RU003953"/>
    </source>
</evidence>
<evidence type="ECO:0000256" key="6">
    <source>
        <dbReference type="ARBA" id="ARBA00022741"/>
    </source>
</evidence>
<dbReference type="CDD" id="cd05398">
    <property type="entry name" value="NT_ClassII-CCAase"/>
    <property type="match status" value="1"/>
</dbReference>
<dbReference type="Proteomes" id="UP000050833">
    <property type="component" value="Unassembled WGS sequence"/>
</dbReference>
<dbReference type="GO" id="GO:0000049">
    <property type="term" value="F:tRNA binding"/>
    <property type="evidence" value="ECO:0007669"/>
    <property type="project" value="TreeGrafter"/>
</dbReference>
<evidence type="ECO:0000256" key="4">
    <source>
        <dbReference type="ARBA" id="ARBA00022695"/>
    </source>
</evidence>
<feature type="domain" description="Poly A polymerase head" evidence="10">
    <location>
        <begin position="23"/>
        <end position="143"/>
    </location>
</feature>
<evidence type="ECO:0000256" key="1">
    <source>
        <dbReference type="ARBA" id="ARBA00001946"/>
    </source>
</evidence>
<keyword evidence="6" id="KW-0547">Nucleotide-binding</keyword>
<comment type="caution">
    <text evidence="13">The sequence shown here is derived from an EMBL/GenBank/DDBJ whole genome shotgun (WGS) entry which is preliminary data.</text>
</comment>
<dbReference type="CDD" id="cd00077">
    <property type="entry name" value="HDc"/>
    <property type="match status" value="1"/>
</dbReference>
<dbReference type="Gene3D" id="1.10.3090.10">
    <property type="entry name" value="cca-adding enzyme, domain 2"/>
    <property type="match status" value="1"/>
</dbReference>
<evidence type="ECO:0000259" key="11">
    <source>
        <dbReference type="Pfam" id="PF12627"/>
    </source>
</evidence>
<name>A0AAW3JQS3_9FIRM</name>
<dbReference type="Pfam" id="PF12627">
    <property type="entry name" value="PolyA_pol_RNAbd"/>
    <property type="match status" value="1"/>
</dbReference>
<dbReference type="SUPFAM" id="SSF81891">
    <property type="entry name" value="Poly A polymerase C-terminal region-like"/>
    <property type="match status" value="1"/>
</dbReference>
<keyword evidence="14" id="KW-1185">Reference proteome</keyword>
<dbReference type="InterPro" id="IPR032810">
    <property type="entry name" value="CCA-adding_enz_C"/>
</dbReference>
<dbReference type="AlphaFoldDB" id="A0AAW3JQS3"/>
<dbReference type="GO" id="GO:0008033">
    <property type="term" value="P:tRNA processing"/>
    <property type="evidence" value="ECO:0007669"/>
    <property type="project" value="UniProtKB-KW"/>
</dbReference>
<evidence type="ECO:0000313" key="13">
    <source>
        <dbReference type="EMBL" id="KQC85208.1"/>
    </source>
</evidence>
<dbReference type="SUPFAM" id="SSF81301">
    <property type="entry name" value="Nucleotidyltransferase"/>
    <property type="match status" value="1"/>
</dbReference>
<dbReference type="InterPro" id="IPR003607">
    <property type="entry name" value="HD/PDEase_dom"/>
</dbReference>
<sequence length="480" mass="54342">MKMILPKNVSYIISKLEQAGFEAYAVGGCVRDTLLDRKPQDWDITTSAKPLQIKELFKKTIDTGIQHGTVTVMLDHVGYEVTTYRIDGEYEDNRHPKKVEFTDNLKLDLERRDFTINAMAYNDNRGLVDEFGGIKDLKDGIIRCVGDAGQRFDEDALRMLRAVRFAGQLGFAIEEKTREAIVERADHLKNISAERIRVELTKLLVSKEAGRIRDAYKTGMTKYFLPELDAAMQTEQKNPHHIYTVGEHSICGIELMNCFFGITSDEKIYDKIPENVLETAKKLAAKMDKKQQTVLCMTMLLHDIAKPAVMTVDEKGIGHFIGHPAQSEKMAKKIMRRLTFDNDSISKACRLIRFHDYRMEDKSRAFRRAVSKIGADIMDMLFLVEYADVLAQSDMQRDEKLAKIDAGVKRFEYIMANAQPLSIKDLAVTGSDLIAAGVKPGPKMGEILKAMLDKVLDEPELNTKDGLLNYLKCNSSAIKR</sequence>
<evidence type="ECO:0000256" key="2">
    <source>
        <dbReference type="ARBA" id="ARBA00022679"/>
    </source>
</evidence>
<dbReference type="PANTHER" id="PTHR46173:SF1">
    <property type="entry name" value="CCA TRNA NUCLEOTIDYLTRANSFERASE 1, MITOCHONDRIAL"/>
    <property type="match status" value="1"/>
</dbReference>
<dbReference type="InterPro" id="IPR043519">
    <property type="entry name" value="NT_sf"/>
</dbReference>
<keyword evidence="2 9" id="KW-0808">Transferase</keyword>
<feature type="domain" description="tRNA nucleotidyltransferase/poly(A) polymerase RNA and SrmB- binding" evidence="11">
    <location>
        <begin position="170"/>
        <end position="232"/>
    </location>
</feature>
<dbReference type="Gene3D" id="1.10.246.80">
    <property type="match status" value="1"/>
</dbReference>
<dbReference type="PANTHER" id="PTHR46173">
    <property type="entry name" value="CCA TRNA NUCLEOTIDYLTRANSFERASE 1, MITOCHONDRIAL"/>
    <property type="match status" value="1"/>
</dbReference>
<evidence type="ECO:0000256" key="8">
    <source>
        <dbReference type="ARBA" id="ARBA00022884"/>
    </source>
</evidence>
<dbReference type="InterPro" id="IPR032828">
    <property type="entry name" value="PolyA_RNA-bd"/>
</dbReference>
<keyword evidence="7" id="KW-0460">Magnesium</keyword>